<dbReference type="AlphaFoldDB" id="A0A937X9A5"/>
<feature type="chain" id="PRO_5038049250" description="Right handed beta helix domain-containing protein" evidence="1">
    <location>
        <begin position="24"/>
        <end position="400"/>
    </location>
</feature>
<reference evidence="2" key="1">
    <citation type="submission" date="2019-03" db="EMBL/GenBank/DDBJ databases">
        <title>Lake Tanganyika Metagenome-Assembled Genomes (MAGs).</title>
        <authorList>
            <person name="Tran P."/>
        </authorList>
    </citation>
    <scope>NUCLEOTIDE SEQUENCE</scope>
    <source>
        <strain evidence="2">M_DeepCast_400m_m2_100</strain>
    </source>
</reference>
<protein>
    <recommendedName>
        <fullName evidence="4">Right handed beta helix domain-containing protein</fullName>
    </recommendedName>
</protein>
<keyword evidence="1" id="KW-0732">Signal</keyword>
<dbReference type="SUPFAM" id="SSF51126">
    <property type="entry name" value="Pectin lyase-like"/>
    <property type="match status" value="1"/>
</dbReference>
<dbReference type="InterPro" id="IPR012334">
    <property type="entry name" value="Pectin_lyas_fold"/>
</dbReference>
<comment type="caution">
    <text evidence="2">The sequence shown here is derived from an EMBL/GenBank/DDBJ whole genome shotgun (WGS) entry which is preliminary data.</text>
</comment>
<gene>
    <name evidence="2" type="ORF">FJY75_01740</name>
</gene>
<feature type="signal peptide" evidence="1">
    <location>
        <begin position="1"/>
        <end position="23"/>
    </location>
</feature>
<sequence>MRPIAMLATLALLPGLLAAGAGAATIVVRPDGTGDYPTIRDAILAATAGDVIELTDGTFSGEWNTDFWIGTKPLTLRGQSGNAEAVILDAGSDPLVTRRCLNFQETPATFVVAHITFTGGTAPTEYGGALFLQTSASPRFEHCIFRGNLATRGGAVFLMDDCTPSFFHCLFIDNEATSYGGAVMCGMPNTSALFDHCLFVRNVAAYGGGAIAAWNSPTTPRITNCTFYGNAAPDGAALAIRWGAEPTLERTIIAYSTQGAAVWCETGCNLDVECCNLFHNAGGDWVGPLAGAEGSHGNIGLNPLFCDRGADDLRLCSASPCAAGSPPNAECDYIGARQAACECLFVCCVGGTCQFLTVSECGALAGALVTDPALQSCDPNPCPVPVEPTTWGALKARYRR</sequence>
<evidence type="ECO:0008006" key="4">
    <source>
        <dbReference type="Google" id="ProtNLM"/>
    </source>
</evidence>
<proteinExistence type="predicted"/>
<dbReference type="Gene3D" id="2.160.20.10">
    <property type="entry name" value="Single-stranded right-handed beta-helix, Pectin lyase-like"/>
    <property type="match status" value="1"/>
</dbReference>
<dbReference type="PANTHER" id="PTHR11319:SF35">
    <property type="entry name" value="OUTER MEMBRANE PROTEIN PMPC-RELATED"/>
    <property type="match status" value="1"/>
</dbReference>
<evidence type="ECO:0000256" key="1">
    <source>
        <dbReference type="SAM" id="SignalP"/>
    </source>
</evidence>
<evidence type="ECO:0000313" key="2">
    <source>
        <dbReference type="EMBL" id="MBM3316552.1"/>
    </source>
</evidence>
<dbReference type="Proteomes" id="UP000748308">
    <property type="component" value="Unassembled WGS sequence"/>
</dbReference>
<dbReference type="PANTHER" id="PTHR11319">
    <property type="entry name" value="G PROTEIN-COUPLED RECEPTOR-RELATED"/>
    <property type="match status" value="1"/>
</dbReference>
<dbReference type="InterPro" id="IPR011050">
    <property type="entry name" value="Pectin_lyase_fold/virulence"/>
</dbReference>
<evidence type="ECO:0000313" key="3">
    <source>
        <dbReference type="Proteomes" id="UP000748308"/>
    </source>
</evidence>
<dbReference type="EMBL" id="VGIY01000021">
    <property type="protein sequence ID" value="MBM3316552.1"/>
    <property type="molecule type" value="Genomic_DNA"/>
</dbReference>
<accession>A0A937X9A5</accession>
<organism evidence="2 3">
    <name type="scientific">Eiseniibacteriota bacterium</name>
    <dbReference type="NCBI Taxonomy" id="2212470"/>
    <lineage>
        <taxon>Bacteria</taxon>
        <taxon>Candidatus Eiseniibacteriota</taxon>
    </lineage>
</organism>
<name>A0A937X9A5_UNCEI</name>